<comment type="caution">
    <text evidence="2">The sequence shown here is derived from an EMBL/GenBank/DDBJ whole genome shotgun (WGS) entry which is preliminary data.</text>
</comment>
<dbReference type="AlphaFoldDB" id="A0A401Z555"/>
<dbReference type="Proteomes" id="UP000286931">
    <property type="component" value="Unassembled WGS sequence"/>
</dbReference>
<sequence>MRDITIIGAGQAGLQLGIGLLTHGYRVTLVTDRTAEQIRDGRIMSSQCMFGTALAHEHNLGLNLWDRDCPPVEGISFVVPDGRGGTAISWASRLDAGARSVDQRVKMPAWLAEFERRGGRIELREADVTDLESYARGSDLVIVAAGKGRIAGLFERDAERSTFDRPQRALALTYVTGMTPRDDYSAVAFNLIPGVGEYFTFPALTTTGPCDIMVFEGVPGGPLDCWADVSSTEEHVERSLRILRTHLPWEAERCADVAPTDPNGVLAGRFPPTVRRPVGQLPSGALVLGMADVVVLNDPITGQGSNNASKCAASYLASILEHGEQPFDRAFLQGTFERYWDYAQYVAAWTNAMLGAPPEHALQLLGAAAGDSRIAHRFANGFDDPRDFFHWFMDPDAARVYLDAAAVSAGTAEAVRVGAEAATTVGSGA</sequence>
<accession>A0A401Z555</accession>
<dbReference type="RefSeq" id="WP_160161837.1">
    <property type="nucleotide sequence ID" value="NZ_BIFH01000055.1"/>
</dbReference>
<proteinExistence type="predicted"/>
<keyword evidence="2" id="KW-0436">Ligase</keyword>
<dbReference type="Gene3D" id="3.30.9.40">
    <property type="match status" value="1"/>
</dbReference>
<dbReference type="InterPro" id="IPR036188">
    <property type="entry name" value="FAD/NAD-bd_sf"/>
</dbReference>
<feature type="domain" description="Styrene monooxygenase StyA putative substrate binding" evidence="1">
    <location>
        <begin position="146"/>
        <end position="253"/>
    </location>
</feature>
<dbReference type="OrthoDB" id="3414915at2"/>
<protein>
    <submittedName>
        <fullName evidence="2">Alanine-phosphoribitol ligase</fullName>
    </submittedName>
</protein>
<evidence type="ECO:0000313" key="2">
    <source>
        <dbReference type="EMBL" id="GCE01974.1"/>
    </source>
</evidence>
<keyword evidence="3" id="KW-1185">Reference proteome</keyword>
<dbReference type="Gene3D" id="3.50.50.60">
    <property type="entry name" value="FAD/NAD(P)-binding domain"/>
    <property type="match status" value="2"/>
</dbReference>
<dbReference type="GO" id="GO:0016874">
    <property type="term" value="F:ligase activity"/>
    <property type="evidence" value="ECO:0007669"/>
    <property type="project" value="UniProtKB-KW"/>
</dbReference>
<organism evidence="2 3">
    <name type="scientific">Embleya hyalina</name>
    <dbReference type="NCBI Taxonomy" id="516124"/>
    <lineage>
        <taxon>Bacteria</taxon>
        <taxon>Bacillati</taxon>
        <taxon>Actinomycetota</taxon>
        <taxon>Actinomycetes</taxon>
        <taxon>Kitasatosporales</taxon>
        <taxon>Streptomycetaceae</taxon>
        <taxon>Embleya</taxon>
    </lineage>
</organism>
<evidence type="ECO:0000259" key="1">
    <source>
        <dbReference type="Pfam" id="PF17885"/>
    </source>
</evidence>
<reference evidence="2 3" key="1">
    <citation type="submission" date="2018-12" db="EMBL/GenBank/DDBJ databases">
        <title>Draft genome sequence of Embleya hyalina NBRC 13850T.</title>
        <authorList>
            <person name="Komaki H."/>
            <person name="Hosoyama A."/>
            <person name="Kimura A."/>
            <person name="Ichikawa N."/>
            <person name="Tamura T."/>
        </authorList>
    </citation>
    <scope>NUCLEOTIDE SEQUENCE [LARGE SCALE GENOMIC DNA]</scope>
    <source>
        <strain evidence="2 3">NBRC 13850</strain>
    </source>
</reference>
<name>A0A401Z555_9ACTN</name>
<gene>
    <name evidence="2" type="ORF">EHYA_09749</name>
</gene>
<dbReference type="Pfam" id="PF17885">
    <property type="entry name" value="Smoa_sbd"/>
    <property type="match status" value="1"/>
</dbReference>
<evidence type="ECO:0000313" key="3">
    <source>
        <dbReference type="Proteomes" id="UP000286931"/>
    </source>
</evidence>
<dbReference type="InterPro" id="IPR041654">
    <property type="entry name" value="StyA_sbd"/>
</dbReference>
<dbReference type="EMBL" id="BIFH01000055">
    <property type="protein sequence ID" value="GCE01974.1"/>
    <property type="molecule type" value="Genomic_DNA"/>
</dbReference>
<dbReference type="SUPFAM" id="SSF51905">
    <property type="entry name" value="FAD/NAD(P)-binding domain"/>
    <property type="match status" value="1"/>
</dbReference>